<protein>
    <submittedName>
        <fullName evidence="1">Uncharacterized protein</fullName>
    </submittedName>
</protein>
<proteinExistence type="predicted"/>
<dbReference type="Proteomes" id="UP000055024">
    <property type="component" value="Unassembled WGS sequence"/>
</dbReference>
<organism evidence="1 2">
    <name type="scientific">Trichinella zimbabwensis</name>
    <dbReference type="NCBI Taxonomy" id="268475"/>
    <lineage>
        <taxon>Eukaryota</taxon>
        <taxon>Metazoa</taxon>
        <taxon>Ecdysozoa</taxon>
        <taxon>Nematoda</taxon>
        <taxon>Enoplea</taxon>
        <taxon>Dorylaimia</taxon>
        <taxon>Trichinellida</taxon>
        <taxon>Trichinellidae</taxon>
        <taxon>Trichinella</taxon>
    </lineage>
</organism>
<keyword evidence="2" id="KW-1185">Reference proteome</keyword>
<dbReference type="EMBL" id="JYDP01000553">
    <property type="protein sequence ID" value="KRZ00181.1"/>
    <property type="molecule type" value="Genomic_DNA"/>
</dbReference>
<gene>
    <name evidence="1" type="ORF">T11_14693</name>
</gene>
<reference evidence="1 2" key="1">
    <citation type="submission" date="2015-01" db="EMBL/GenBank/DDBJ databases">
        <title>Evolution of Trichinella species and genotypes.</title>
        <authorList>
            <person name="Korhonen P.K."/>
            <person name="Edoardo P."/>
            <person name="Giuseppe L.R."/>
            <person name="Gasser R.B."/>
        </authorList>
    </citation>
    <scope>NUCLEOTIDE SEQUENCE [LARGE SCALE GENOMIC DNA]</scope>
    <source>
        <strain evidence="1">ISS1029</strain>
    </source>
</reference>
<accession>A0A0V1GPQ7</accession>
<name>A0A0V1GPQ7_9BILA</name>
<evidence type="ECO:0000313" key="2">
    <source>
        <dbReference type="Proteomes" id="UP000055024"/>
    </source>
</evidence>
<sequence>MPFSANQLPFYFFSPGRISPEQRGGFFSAPFGFPSTKSTPPEFYLTSGGFPPNNFERIFPPPHCGFHQNNVGRFFTAPCRFPSTKSTPAEFCPSWGDIPQTTLTAFFRHLPFSPINTPSIFSAQSGFHHNNLGAFFSTPCRFLSTKSTPPEFCPSWCDLPQTTLTAFFRHLPFSPTNTPSIFSAQSGFHHNNLGAFFSTPCRFLSTKSTPPEFYPSRVGFPPNNFARILPPRAVFSQPTPLLFFRLRADFTRTTLEVFFCPVPFPFHKIHTTFILSVQERLSRNNVACIFPPRAVLSPPTPLLFFRHRADFTRTTLEAFFCPVPFPFHKIHTT</sequence>
<evidence type="ECO:0000313" key="1">
    <source>
        <dbReference type="EMBL" id="KRZ00181.1"/>
    </source>
</evidence>
<dbReference type="AlphaFoldDB" id="A0A0V1GPQ7"/>
<comment type="caution">
    <text evidence="1">The sequence shown here is derived from an EMBL/GenBank/DDBJ whole genome shotgun (WGS) entry which is preliminary data.</text>
</comment>